<reference evidence="3" key="1">
    <citation type="journal article" date="2011" name="PLoS Genet.">
        <title>Genomic analysis of the necrotrophic fungal pathogens Sclerotinia sclerotiorum and Botrytis cinerea.</title>
        <authorList>
            <person name="Amselem J."/>
            <person name="Cuomo C.A."/>
            <person name="van Kan J.A."/>
            <person name="Viaud M."/>
            <person name="Benito E.P."/>
            <person name="Couloux A."/>
            <person name="Coutinho P.M."/>
            <person name="de Vries R.P."/>
            <person name="Dyer P.S."/>
            <person name="Fillinger S."/>
            <person name="Fournier E."/>
            <person name="Gout L."/>
            <person name="Hahn M."/>
            <person name="Kohn L."/>
            <person name="Lapalu N."/>
            <person name="Plummer K.M."/>
            <person name="Pradier J.M."/>
            <person name="Quevillon E."/>
            <person name="Sharon A."/>
            <person name="Simon A."/>
            <person name="ten Have A."/>
            <person name="Tudzynski B."/>
            <person name="Tudzynski P."/>
            <person name="Wincker P."/>
            <person name="Andrew M."/>
            <person name="Anthouard V."/>
            <person name="Beever R.E."/>
            <person name="Beffa R."/>
            <person name="Benoit I."/>
            <person name="Bouzid O."/>
            <person name="Brault B."/>
            <person name="Chen Z."/>
            <person name="Choquer M."/>
            <person name="Collemare J."/>
            <person name="Cotton P."/>
            <person name="Danchin E.G."/>
            <person name="Da Silva C."/>
            <person name="Gautier A."/>
            <person name="Giraud C."/>
            <person name="Giraud T."/>
            <person name="Gonzalez C."/>
            <person name="Grossetete S."/>
            <person name="Guldener U."/>
            <person name="Henrissat B."/>
            <person name="Howlett B.J."/>
            <person name="Kodira C."/>
            <person name="Kretschmer M."/>
            <person name="Lappartient A."/>
            <person name="Leroch M."/>
            <person name="Levis C."/>
            <person name="Mauceli E."/>
            <person name="Neuveglise C."/>
            <person name="Oeser B."/>
            <person name="Pearson M."/>
            <person name="Poulain J."/>
            <person name="Poussereau N."/>
            <person name="Quesneville H."/>
            <person name="Rascle C."/>
            <person name="Schumacher J."/>
            <person name="Segurens B."/>
            <person name="Sexton A."/>
            <person name="Silva E."/>
            <person name="Sirven C."/>
            <person name="Soanes D.M."/>
            <person name="Talbot N.J."/>
            <person name="Templeton M."/>
            <person name="Yandava C."/>
            <person name="Yarden O."/>
            <person name="Zeng Q."/>
            <person name="Rollins J.A."/>
            <person name="Lebrun M.H."/>
            <person name="Dickman M."/>
        </authorList>
    </citation>
    <scope>NUCLEOTIDE SEQUENCE [LARGE SCALE GENOMIC DNA]</scope>
    <source>
        <strain evidence="3">T4</strain>
    </source>
</reference>
<proteinExistence type="predicted"/>
<sequence length="35" mass="3572">MDSSGTTALQERPAVPAVQPTTLTGGIADERNEAS</sequence>
<organism evidence="2 3">
    <name type="scientific">Botryotinia fuckeliana (strain T4)</name>
    <name type="common">Noble rot fungus</name>
    <name type="synonym">Botrytis cinerea</name>
    <dbReference type="NCBI Taxonomy" id="999810"/>
    <lineage>
        <taxon>Eukaryota</taxon>
        <taxon>Fungi</taxon>
        <taxon>Dikarya</taxon>
        <taxon>Ascomycota</taxon>
        <taxon>Pezizomycotina</taxon>
        <taxon>Leotiomycetes</taxon>
        <taxon>Helotiales</taxon>
        <taxon>Sclerotiniaceae</taxon>
        <taxon>Botrytis</taxon>
    </lineage>
</organism>
<dbReference type="AlphaFoldDB" id="G2YJG9"/>
<dbReference type="InParanoid" id="G2YJG9"/>
<dbReference type="HOGENOM" id="CLU_3368392_0_0_1"/>
<dbReference type="Proteomes" id="UP000008177">
    <property type="component" value="Unplaced contigs"/>
</dbReference>
<name>G2YJG9_BOTF4</name>
<protein>
    <submittedName>
        <fullName evidence="2">Uncharacterized protein</fullName>
    </submittedName>
</protein>
<dbReference type="EMBL" id="FQ790338">
    <property type="protein sequence ID" value="CCD51886.1"/>
    <property type="molecule type" value="Genomic_DNA"/>
</dbReference>
<evidence type="ECO:0000313" key="2">
    <source>
        <dbReference type="EMBL" id="CCD51886.1"/>
    </source>
</evidence>
<evidence type="ECO:0000256" key="1">
    <source>
        <dbReference type="SAM" id="MobiDB-lite"/>
    </source>
</evidence>
<gene>
    <name evidence="2" type="ORF">BofuT4_uP084100.1</name>
</gene>
<feature type="region of interest" description="Disordered" evidence="1">
    <location>
        <begin position="1"/>
        <end position="35"/>
    </location>
</feature>
<evidence type="ECO:0000313" key="3">
    <source>
        <dbReference type="Proteomes" id="UP000008177"/>
    </source>
</evidence>
<accession>G2YJG9</accession>